<reference evidence="5 6" key="1">
    <citation type="submission" date="2018-09" db="EMBL/GenBank/DDBJ databases">
        <title>Genomic investigation of the strawberry pathogen Phytophthora fragariae indicates pathogenicity is determined by transcriptional variation in three key races.</title>
        <authorList>
            <person name="Adams T.M."/>
            <person name="Armitage A.D."/>
            <person name="Sobczyk M.K."/>
            <person name="Bates H.J."/>
            <person name="Dunwell J.M."/>
            <person name="Nellist C.F."/>
            <person name="Harrison R.J."/>
        </authorList>
    </citation>
    <scope>NUCLEOTIDE SEQUENCE [LARGE SCALE GENOMIC DNA]</scope>
    <source>
        <strain evidence="3 5">BC-23</strain>
        <strain evidence="4 6">NOV-77</strain>
        <strain evidence="2 7">ONT-3</strain>
    </source>
</reference>
<protein>
    <submittedName>
        <fullName evidence="2">Uncharacterized protein</fullName>
    </submittedName>
</protein>
<dbReference type="Proteomes" id="UP000486351">
    <property type="component" value="Unassembled WGS sequence"/>
</dbReference>
<feature type="signal peptide" evidence="1">
    <location>
        <begin position="1"/>
        <end position="16"/>
    </location>
</feature>
<dbReference type="AlphaFoldDB" id="A0A6G0LIX1"/>
<accession>A0A6G0LIX1</accession>
<name>A0A6G0LIX1_9STRA</name>
<dbReference type="Proteomes" id="UP000476176">
    <property type="component" value="Unassembled WGS sequence"/>
</dbReference>
<evidence type="ECO:0000313" key="2">
    <source>
        <dbReference type="EMBL" id="KAE9120986.1"/>
    </source>
</evidence>
<feature type="chain" id="PRO_5036384562" evidence="1">
    <location>
        <begin position="17"/>
        <end position="178"/>
    </location>
</feature>
<evidence type="ECO:0000313" key="6">
    <source>
        <dbReference type="Proteomes" id="UP000486351"/>
    </source>
</evidence>
<evidence type="ECO:0000313" key="7">
    <source>
        <dbReference type="Proteomes" id="UP000488956"/>
    </source>
</evidence>
<dbReference type="EMBL" id="QXFY01000871">
    <property type="protein sequence ID" value="KAE9333925.1"/>
    <property type="molecule type" value="Genomic_DNA"/>
</dbReference>
<evidence type="ECO:0000256" key="1">
    <source>
        <dbReference type="SAM" id="SignalP"/>
    </source>
</evidence>
<organism evidence="2 7">
    <name type="scientific">Phytophthora fragariae</name>
    <dbReference type="NCBI Taxonomy" id="53985"/>
    <lineage>
        <taxon>Eukaryota</taxon>
        <taxon>Sar</taxon>
        <taxon>Stramenopiles</taxon>
        <taxon>Oomycota</taxon>
        <taxon>Peronosporomycetes</taxon>
        <taxon>Peronosporales</taxon>
        <taxon>Peronosporaceae</taxon>
        <taxon>Phytophthora</taxon>
    </lineage>
</organism>
<evidence type="ECO:0000313" key="4">
    <source>
        <dbReference type="EMBL" id="KAE9333925.1"/>
    </source>
</evidence>
<evidence type="ECO:0000313" key="5">
    <source>
        <dbReference type="Proteomes" id="UP000476176"/>
    </source>
</evidence>
<gene>
    <name evidence="3" type="ORF">PF004_g5496</name>
    <name evidence="4" type="ORF">PF008_g14210</name>
    <name evidence="2" type="ORF">PF010_g7274</name>
</gene>
<proteinExistence type="predicted"/>
<comment type="caution">
    <text evidence="2">The sequence shown here is derived from an EMBL/GenBank/DDBJ whole genome shotgun (WGS) entry which is preliminary data.</text>
</comment>
<dbReference type="Proteomes" id="UP000488956">
    <property type="component" value="Unassembled WGS sequence"/>
</dbReference>
<dbReference type="EMBL" id="QXFX01000308">
    <property type="protein sequence ID" value="KAE9120986.1"/>
    <property type="molecule type" value="Genomic_DNA"/>
</dbReference>
<sequence>MLCCWVLKVLLEYTYLLLYNSASHLSERLRWSHQSQLDSLSALQPDTLRQPRLYHQKHTDFHLCMRTNTVICFLSEQVKPYSFQESMVLKKSHSSRYIVQWLKSWASLAFGNRYLRIFYIYQVFAEEADYCTKNRLTSASTRKCLGYHYKILGSRRETLHSLGQATIQVERVMLTSYR</sequence>
<dbReference type="EMBL" id="QXGC01000207">
    <property type="protein sequence ID" value="KAE9244860.1"/>
    <property type="molecule type" value="Genomic_DNA"/>
</dbReference>
<keyword evidence="1" id="KW-0732">Signal</keyword>
<evidence type="ECO:0000313" key="3">
    <source>
        <dbReference type="EMBL" id="KAE9244860.1"/>
    </source>
</evidence>